<accession>A0A9P6X2N7</accession>
<dbReference type="SUPFAM" id="SSF82199">
    <property type="entry name" value="SET domain"/>
    <property type="match status" value="1"/>
</dbReference>
<sequence>MTSVQDLGLSTVVNKEQFQNSVVIKECPVVGRSLVTKKSLVPGDIVLVEEPLIKYRLNPTCRSSNSPYFTKKLWNNLTILVQLEEGIEINSDDEDKSDYSSDDEDDEEEQENQVNSDFCPGVPAAILAYLSICPPSNISIRNQHKFNKDDFEFFYYPNELVDHKTVQLIRTVTQKVVNTEPLFRHVNPIDLCQFVLKIYANAHTVSLPHTRTQPTHNRKRSRRAFYRSKLGDVTTYWGGSQEDTGKPDQPTIALLRWGSKFAHSCSPNMFLRYEPGQNAMFFTVIRPVKEGEVLSFSYLPEDSSTIGGLLCGSTQDRQGKLEQYKFFTCACERCLDWDWSRGVDCRTCCSSACYRRGETWTCFECKQEFDQVDFSDEREQKVIDTVMGFVSRVYGGRQLTQNTISMLEPYLMDALDTPVPNTHWTFGFIHSLLAAYHLQLFPQSYGKGLASQLGLTRKGLEEALVYIEFLNNTIYKHSHPNATSHGNPMTAFFASWQVLTIVMDVVMKSTEDKYAGFTYEKDSDDDQEEEQVKTEEVKEPVLVPLDKEWVEPLCKLCDIIIKEWVPFIERAFKHHETPVVDDMVQQMKTFYNRIEQTK</sequence>
<reference evidence="3" key="1">
    <citation type="journal article" date="2020" name="Microb. Genom.">
        <title>Genetic diversity of clinical and environmental Mucorales isolates obtained from an investigation of mucormycosis cases among solid organ transplant recipients.</title>
        <authorList>
            <person name="Nguyen M.H."/>
            <person name="Kaul D."/>
            <person name="Muto C."/>
            <person name="Cheng S.J."/>
            <person name="Richter R.A."/>
            <person name="Bruno V.M."/>
            <person name="Liu G."/>
            <person name="Beyhan S."/>
            <person name="Sundermann A.J."/>
            <person name="Mounaud S."/>
            <person name="Pasculle A.W."/>
            <person name="Nierman W.C."/>
            <person name="Driscoll E."/>
            <person name="Cumbie R."/>
            <person name="Clancy C.J."/>
            <person name="Dupont C.L."/>
        </authorList>
    </citation>
    <scope>NUCLEOTIDE SEQUENCE</scope>
    <source>
        <strain evidence="3">GL11</strain>
    </source>
</reference>
<name>A0A9P6X2N7_RHIOR</name>
<dbReference type="InterPro" id="IPR011990">
    <property type="entry name" value="TPR-like_helical_dom_sf"/>
</dbReference>
<evidence type="ECO:0000313" key="4">
    <source>
        <dbReference type="Proteomes" id="UP000716291"/>
    </source>
</evidence>
<dbReference type="CDD" id="cd20071">
    <property type="entry name" value="SET_SMYD"/>
    <property type="match status" value="1"/>
</dbReference>
<dbReference type="InterPro" id="IPR001214">
    <property type="entry name" value="SET_dom"/>
</dbReference>
<feature type="region of interest" description="Disordered" evidence="1">
    <location>
        <begin position="91"/>
        <end position="116"/>
    </location>
</feature>
<dbReference type="InterPro" id="IPR046341">
    <property type="entry name" value="SET_dom_sf"/>
</dbReference>
<dbReference type="OrthoDB" id="265717at2759"/>
<dbReference type="AlphaFoldDB" id="A0A9P6X2N7"/>
<dbReference type="Pfam" id="PF00856">
    <property type="entry name" value="SET"/>
    <property type="match status" value="1"/>
</dbReference>
<dbReference type="GO" id="GO:0005634">
    <property type="term" value="C:nucleus"/>
    <property type="evidence" value="ECO:0007669"/>
    <property type="project" value="TreeGrafter"/>
</dbReference>
<dbReference type="Proteomes" id="UP000716291">
    <property type="component" value="Unassembled WGS sequence"/>
</dbReference>
<feature type="compositionally biased region" description="Acidic residues" evidence="1">
    <location>
        <begin position="91"/>
        <end position="111"/>
    </location>
</feature>
<dbReference type="InterPro" id="IPR050869">
    <property type="entry name" value="H3K4_H4K5_MeTrfase"/>
</dbReference>
<keyword evidence="4" id="KW-1185">Reference proteome</keyword>
<dbReference type="Gene3D" id="2.170.270.10">
    <property type="entry name" value="SET domain"/>
    <property type="match status" value="1"/>
</dbReference>
<comment type="caution">
    <text evidence="3">The sequence shown here is derived from an EMBL/GenBank/DDBJ whole genome shotgun (WGS) entry which is preliminary data.</text>
</comment>
<evidence type="ECO:0000256" key="1">
    <source>
        <dbReference type="SAM" id="MobiDB-lite"/>
    </source>
</evidence>
<feature type="domain" description="SET" evidence="2">
    <location>
        <begin position="20"/>
        <end position="299"/>
    </location>
</feature>
<dbReference type="PANTHER" id="PTHR12197:SF251">
    <property type="entry name" value="EG:BACR7C10.4 PROTEIN"/>
    <property type="match status" value="1"/>
</dbReference>
<organism evidence="3 4">
    <name type="scientific">Rhizopus oryzae</name>
    <name type="common">Mucormycosis agent</name>
    <name type="synonym">Rhizopus arrhizus var. delemar</name>
    <dbReference type="NCBI Taxonomy" id="64495"/>
    <lineage>
        <taxon>Eukaryota</taxon>
        <taxon>Fungi</taxon>
        <taxon>Fungi incertae sedis</taxon>
        <taxon>Mucoromycota</taxon>
        <taxon>Mucoromycotina</taxon>
        <taxon>Mucoromycetes</taxon>
        <taxon>Mucorales</taxon>
        <taxon>Mucorineae</taxon>
        <taxon>Rhizopodaceae</taxon>
        <taxon>Rhizopus</taxon>
    </lineage>
</organism>
<evidence type="ECO:0000259" key="2">
    <source>
        <dbReference type="PROSITE" id="PS50280"/>
    </source>
</evidence>
<gene>
    <name evidence="3" type="ORF">G6F64_009731</name>
</gene>
<dbReference type="PANTHER" id="PTHR12197">
    <property type="entry name" value="HISTONE-LYSINE N-METHYLTRANSFERASE SMYD"/>
    <property type="match status" value="1"/>
</dbReference>
<dbReference type="EMBL" id="JAANQT010001840">
    <property type="protein sequence ID" value="KAG1303824.1"/>
    <property type="molecule type" value="Genomic_DNA"/>
</dbReference>
<dbReference type="PROSITE" id="PS50280">
    <property type="entry name" value="SET"/>
    <property type="match status" value="1"/>
</dbReference>
<dbReference type="SMART" id="SM00317">
    <property type="entry name" value="SET"/>
    <property type="match status" value="1"/>
</dbReference>
<protein>
    <recommendedName>
        <fullName evidence="2">SET domain-containing protein</fullName>
    </recommendedName>
</protein>
<evidence type="ECO:0000313" key="3">
    <source>
        <dbReference type="EMBL" id="KAG1303824.1"/>
    </source>
</evidence>
<proteinExistence type="predicted"/>
<dbReference type="Gene3D" id="1.25.40.10">
    <property type="entry name" value="Tetratricopeptide repeat domain"/>
    <property type="match status" value="1"/>
</dbReference>